<evidence type="ECO:0000313" key="3">
    <source>
        <dbReference type="Proteomes" id="UP000182658"/>
    </source>
</evidence>
<keyword evidence="3" id="KW-1185">Reference proteome</keyword>
<dbReference type="AlphaFoldDB" id="A0A1J7IZH8"/>
<reference evidence="2 3" key="1">
    <citation type="submission" date="2016-10" db="EMBL/GenBank/DDBJ databases">
        <title>Draft genome sequence of Coniochaeta ligniaria NRRL30616, a lignocellulolytic fungus for bioabatement of inhibitors in plant biomass hydrolysates.</title>
        <authorList>
            <consortium name="DOE Joint Genome Institute"/>
            <person name="Jimenez D.J."/>
            <person name="Hector R.E."/>
            <person name="Riley R."/>
            <person name="Sun H."/>
            <person name="Grigoriev I.V."/>
            <person name="Van Elsas J.D."/>
            <person name="Nichols N.N."/>
        </authorList>
    </citation>
    <scope>NUCLEOTIDE SEQUENCE [LARGE SCALE GENOMIC DNA]</scope>
    <source>
        <strain evidence="2 3">NRRL 30616</strain>
    </source>
</reference>
<protein>
    <submittedName>
        <fullName evidence="2">Uncharacterized protein</fullName>
    </submittedName>
</protein>
<dbReference type="EMBL" id="KV875095">
    <property type="protein sequence ID" value="OIW32677.1"/>
    <property type="molecule type" value="Genomic_DNA"/>
</dbReference>
<accession>A0A1J7IZH8</accession>
<evidence type="ECO:0000313" key="2">
    <source>
        <dbReference type="EMBL" id="OIW32677.1"/>
    </source>
</evidence>
<sequence>MEGAKASGSGYEGNRTYTSSAPDEGCSRNEGVSLPPHKPKPLHDRARQGHPRRSARSKVVQRARRGKEWTAGSRAACTHWFCWRRVPKQRDHWGRAWIGTGPGPSIELTPRGVRISTRTPVVVPGWGLQLTRMCYRRVLLAAAVIGHPELVNHLELHRGSFEISSATEQGVVSFAPAAGTSTVCVCQSLHPNGMAVFP</sequence>
<dbReference type="InParanoid" id="A0A1J7IZH8"/>
<dbReference type="Proteomes" id="UP000182658">
    <property type="component" value="Unassembled WGS sequence"/>
</dbReference>
<gene>
    <name evidence="2" type="ORF">CONLIGDRAFT_275737</name>
</gene>
<feature type="region of interest" description="Disordered" evidence="1">
    <location>
        <begin position="1"/>
        <end position="68"/>
    </location>
</feature>
<proteinExistence type="predicted"/>
<feature type="compositionally biased region" description="Basic residues" evidence="1">
    <location>
        <begin position="48"/>
        <end position="65"/>
    </location>
</feature>
<evidence type="ECO:0000256" key="1">
    <source>
        <dbReference type="SAM" id="MobiDB-lite"/>
    </source>
</evidence>
<organism evidence="2 3">
    <name type="scientific">Coniochaeta ligniaria NRRL 30616</name>
    <dbReference type="NCBI Taxonomy" id="1408157"/>
    <lineage>
        <taxon>Eukaryota</taxon>
        <taxon>Fungi</taxon>
        <taxon>Dikarya</taxon>
        <taxon>Ascomycota</taxon>
        <taxon>Pezizomycotina</taxon>
        <taxon>Sordariomycetes</taxon>
        <taxon>Sordariomycetidae</taxon>
        <taxon>Coniochaetales</taxon>
        <taxon>Coniochaetaceae</taxon>
        <taxon>Coniochaeta</taxon>
    </lineage>
</organism>
<name>A0A1J7IZH8_9PEZI</name>